<feature type="domain" description="Zn(2)-C6 fungal-type" evidence="8">
    <location>
        <begin position="43"/>
        <end position="72"/>
    </location>
</feature>
<dbReference type="InterPro" id="IPR007219">
    <property type="entry name" value="XnlR_reg_dom"/>
</dbReference>
<evidence type="ECO:0000313" key="10">
    <source>
        <dbReference type="Proteomes" id="UP001147752"/>
    </source>
</evidence>
<dbReference type="CDD" id="cd12148">
    <property type="entry name" value="fungal_TF_MHR"/>
    <property type="match status" value="1"/>
</dbReference>
<dbReference type="Gene3D" id="4.10.240.10">
    <property type="entry name" value="Zn(2)-C6 fungal-type DNA-binding domain"/>
    <property type="match status" value="1"/>
</dbReference>
<proteinExistence type="predicted"/>
<dbReference type="GO" id="GO:0005634">
    <property type="term" value="C:nucleus"/>
    <property type="evidence" value="ECO:0007669"/>
    <property type="project" value="UniProtKB-SubCell"/>
</dbReference>
<evidence type="ECO:0000313" key="9">
    <source>
        <dbReference type="EMBL" id="KAJ5372856.1"/>
    </source>
</evidence>
<evidence type="ECO:0000256" key="2">
    <source>
        <dbReference type="ARBA" id="ARBA00022723"/>
    </source>
</evidence>
<dbReference type="CDD" id="cd00067">
    <property type="entry name" value="GAL4"/>
    <property type="match status" value="1"/>
</dbReference>
<gene>
    <name evidence="9" type="ORF">N7517_004862</name>
</gene>
<keyword evidence="2" id="KW-0479">Metal-binding</keyword>
<evidence type="ECO:0000256" key="7">
    <source>
        <dbReference type="SAM" id="MobiDB-lite"/>
    </source>
</evidence>
<feature type="region of interest" description="Disordered" evidence="7">
    <location>
        <begin position="1"/>
        <end position="34"/>
    </location>
</feature>
<dbReference type="PANTHER" id="PTHR31001">
    <property type="entry name" value="UNCHARACTERIZED TRANSCRIPTIONAL REGULATORY PROTEIN"/>
    <property type="match status" value="1"/>
</dbReference>
<reference evidence="9" key="2">
    <citation type="journal article" date="2023" name="IMA Fungus">
        <title>Comparative genomic study of the Penicillium genus elucidates a diverse pangenome and 15 lateral gene transfer events.</title>
        <authorList>
            <person name="Petersen C."/>
            <person name="Sorensen T."/>
            <person name="Nielsen M.R."/>
            <person name="Sondergaard T.E."/>
            <person name="Sorensen J.L."/>
            <person name="Fitzpatrick D.A."/>
            <person name="Frisvad J.C."/>
            <person name="Nielsen K.L."/>
        </authorList>
    </citation>
    <scope>NUCLEOTIDE SEQUENCE</scope>
    <source>
        <strain evidence="9">IBT 3081</strain>
    </source>
</reference>
<dbReference type="GO" id="GO:0006351">
    <property type="term" value="P:DNA-templated transcription"/>
    <property type="evidence" value="ECO:0007669"/>
    <property type="project" value="InterPro"/>
</dbReference>
<dbReference type="PANTHER" id="PTHR31001:SF40">
    <property type="entry name" value="ZN(II)2CYS6 TRANSCRIPTION FACTOR (EUROFUNG)"/>
    <property type="match status" value="1"/>
</dbReference>
<dbReference type="PROSITE" id="PS50048">
    <property type="entry name" value="ZN2_CY6_FUNGAL_2"/>
    <property type="match status" value="1"/>
</dbReference>
<dbReference type="Proteomes" id="UP001147752">
    <property type="component" value="Unassembled WGS sequence"/>
</dbReference>
<feature type="compositionally biased region" description="Acidic residues" evidence="7">
    <location>
        <begin position="126"/>
        <end position="137"/>
    </location>
</feature>
<dbReference type="GeneID" id="81461775"/>
<comment type="subcellular location">
    <subcellularLocation>
        <location evidence="1">Nucleus</location>
    </subcellularLocation>
</comment>
<dbReference type="SUPFAM" id="SSF57701">
    <property type="entry name" value="Zn2/Cys6 DNA-binding domain"/>
    <property type="match status" value="1"/>
</dbReference>
<dbReference type="OrthoDB" id="424974at2759"/>
<dbReference type="SMART" id="SM00906">
    <property type="entry name" value="Fungal_trans"/>
    <property type="match status" value="1"/>
</dbReference>
<protein>
    <recommendedName>
        <fullName evidence="8">Zn(2)-C6 fungal-type domain-containing protein</fullName>
    </recommendedName>
</protein>
<evidence type="ECO:0000259" key="8">
    <source>
        <dbReference type="PROSITE" id="PS50048"/>
    </source>
</evidence>
<dbReference type="PROSITE" id="PS00463">
    <property type="entry name" value="ZN2_CY6_FUNGAL_1"/>
    <property type="match status" value="1"/>
</dbReference>
<keyword evidence="4" id="KW-0238">DNA-binding</keyword>
<dbReference type="InterPro" id="IPR001138">
    <property type="entry name" value="Zn2Cys6_DnaBD"/>
</dbReference>
<dbReference type="Pfam" id="PF04082">
    <property type="entry name" value="Fungal_trans"/>
    <property type="match status" value="1"/>
</dbReference>
<keyword evidence="3" id="KW-0805">Transcription regulation</keyword>
<dbReference type="RefSeq" id="XP_056578842.1">
    <property type="nucleotide sequence ID" value="XM_056722592.1"/>
</dbReference>
<dbReference type="InterPro" id="IPR050613">
    <property type="entry name" value="Sec_Metabolite_Reg"/>
</dbReference>
<evidence type="ECO:0000256" key="5">
    <source>
        <dbReference type="ARBA" id="ARBA00023163"/>
    </source>
</evidence>
<organism evidence="9 10">
    <name type="scientific">Penicillium concentricum</name>
    <dbReference type="NCBI Taxonomy" id="293559"/>
    <lineage>
        <taxon>Eukaryota</taxon>
        <taxon>Fungi</taxon>
        <taxon>Dikarya</taxon>
        <taxon>Ascomycota</taxon>
        <taxon>Pezizomycotina</taxon>
        <taxon>Eurotiomycetes</taxon>
        <taxon>Eurotiomycetidae</taxon>
        <taxon>Eurotiales</taxon>
        <taxon>Aspergillaceae</taxon>
        <taxon>Penicillium</taxon>
    </lineage>
</organism>
<feature type="region of interest" description="Disordered" evidence="7">
    <location>
        <begin position="111"/>
        <end position="137"/>
    </location>
</feature>
<dbReference type="GO" id="GO:0003677">
    <property type="term" value="F:DNA binding"/>
    <property type="evidence" value="ECO:0007669"/>
    <property type="project" value="UniProtKB-KW"/>
</dbReference>
<dbReference type="SMART" id="SM00066">
    <property type="entry name" value="GAL4"/>
    <property type="match status" value="1"/>
</dbReference>
<comment type="caution">
    <text evidence="9">The sequence shown here is derived from an EMBL/GenBank/DDBJ whole genome shotgun (WGS) entry which is preliminary data.</text>
</comment>
<evidence type="ECO:0000256" key="4">
    <source>
        <dbReference type="ARBA" id="ARBA00023125"/>
    </source>
</evidence>
<evidence type="ECO:0000256" key="6">
    <source>
        <dbReference type="ARBA" id="ARBA00023242"/>
    </source>
</evidence>
<sequence>MRANTSHAIAQPESRLSPRTEPTSGDGASSTHRVRRRNRVIHSCLECRRRKIKCGRGDPCENCLASGEQCIYVNAATTDAQFQQRLKDMKEAKDAIEDGFQDNIDCETIQQEVKGSRRKRPRHPDEVEDDLDTSADEGLLEPTPLAVHDAAYADEADDDVHDLGFRIGRMRLGERIGGLYRPRIADELYSSLQYIPKRSSRFVPPPVVSVPAKDLLGPGLSFTAPSPDFIFSLSSIEPLLGYIPHRNVADKLLEQYWVAVHPIVRILHRPSFAQRYETLWEAIENGEPVAPSLVALVYSVLFSAVISMSEGQVQEVCRDSREQLRNSLKLGVEASLGRAQLLRSTKIETLQAFVAYLMPMCIDEISRAHTVLAAMAIRLAECMGLHRDPSEYGFSSVECQIRRLIWYQICYLDLKTSEIQGPRPSIHHDGYTTQLPFYVTLSQSSSPNAAPTWKDMIFSSIRFECQEMHRKCLMLRTKVDQKKISLSKAISEIEAFRGSMDAKYGPYLNAVTPSPIQRAAQLVMKLLTNLLYLIPLHRYMNSVTYRIPDRLRQIVLTKGAEALEAAVELQSAEDLKQWSWYSGAYQQYHSALLLLVEVFTYPMRRVANRIWHCLDFIFEAVLTDIPSLGTDRANPMALDIIGHRDLKARYLLNMICDRMRAYQKAKGLKNPVRFNDSMFTVTPQKLGDATDPRMPLNYAHGEPGSGPHIPDLQSTLDNPVPPHGEVNPDMSYSSSEIPGPRIALSTGNPQAVGNLPNAWASSTRKLPLPLQYGEDSSTKFRSSCLRSYASSATQNENMPTNLYFEAQGGTDSIDPQMLEIDWSIWDSIFPPETNDGNLDIPGDSM</sequence>
<evidence type="ECO:0000256" key="3">
    <source>
        <dbReference type="ARBA" id="ARBA00023015"/>
    </source>
</evidence>
<dbReference type="EMBL" id="JAPZBT010000002">
    <property type="protein sequence ID" value="KAJ5372856.1"/>
    <property type="molecule type" value="Genomic_DNA"/>
</dbReference>
<dbReference type="AlphaFoldDB" id="A0A9W9S6C4"/>
<name>A0A9W9S6C4_9EURO</name>
<dbReference type="InterPro" id="IPR036864">
    <property type="entry name" value="Zn2-C6_fun-type_DNA-bd_sf"/>
</dbReference>
<evidence type="ECO:0000256" key="1">
    <source>
        <dbReference type="ARBA" id="ARBA00004123"/>
    </source>
</evidence>
<feature type="compositionally biased region" description="Polar residues" evidence="7">
    <location>
        <begin position="20"/>
        <end position="31"/>
    </location>
</feature>
<keyword evidence="6" id="KW-0539">Nucleus</keyword>
<keyword evidence="10" id="KW-1185">Reference proteome</keyword>
<dbReference type="GO" id="GO:0008270">
    <property type="term" value="F:zinc ion binding"/>
    <property type="evidence" value="ECO:0007669"/>
    <property type="project" value="InterPro"/>
</dbReference>
<dbReference type="GO" id="GO:0000981">
    <property type="term" value="F:DNA-binding transcription factor activity, RNA polymerase II-specific"/>
    <property type="evidence" value="ECO:0007669"/>
    <property type="project" value="InterPro"/>
</dbReference>
<dbReference type="Pfam" id="PF00172">
    <property type="entry name" value="Zn_clus"/>
    <property type="match status" value="1"/>
</dbReference>
<keyword evidence="5" id="KW-0804">Transcription</keyword>
<accession>A0A9W9S6C4</accession>
<reference evidence="9" key="1">
    <citation type="submission" date="2022-12" db="EMBL/GenBank/DDBJ databases">
        <authorList>
            <person name="Petersen C."/>
        </authorList>
    </citation>
    <scope>NUCLEOTIDE SEQUENCE</scope>
    <source>
        <strain evidence="9">IBT 3081</strain>
    </source>
</reference>